<proteinExistence type="predicted"/>
<dbReference type="RefSeq" id="WP_259509721.1">
    <property type="nucleotide sequence ID" value="NZ_JANLCM010000002.1"/>
</dbReference>
<gene>
    <name evidence="1" type="ORF">N1027_17935</name>
</gene>
<name>A0ABT2GXI1_9MICO</name>
<accession>A0ABT2GXI1</accession>
<comment type="caution">
    <text evidence="1">The sequence shown here is derived from an EMBL/GenBank/DDBJ whole genome shotgun (WGS) entry which is preliminary data.</text>
</comment>
<organism evidence="1 2">
    <name type="scientific">Herbiconiux aconitum</name>
    <dbReference type="NCBI Taxonomy" id="2970913"/>
    <lineage>
        <taxon>Bacteria</taxon>
        <taxon>Bacillati</taxon>
        <taxon>Actinomycetota</taxon>
        <taxon>Actinomycetes</taxon>
        <taxon>Micrococcales</taxon>
        <taxon>Microbacteriaceae</taxon>
        <taxon>Herbiconiux</taxon>
    </lineage>
</organism>
<keyword evidence="2" id="KW-1185">Reference proteome</keyword>
<sequence>MADERGLPAGWINQSAFSFMTFESDDTDARTIEFGGMHVRLASPRFLLAMKMAAGRLKDHDDIVTLIRHLRITAPEEIVNLTFDVFGEDGVTLTDSRESVLLQAEEMIRLSRQS</sequence>
<reference evidence="1" key="1">
    <citation type="submission" date="2022-08" db="EMBL/GenBank/DDBJ databases">
        <authorList>
            <person name="Deng Y."/>
            <person name="Han X.-F."/>
            <person name="Zhang Y.-Q."/>
        </authorList>
    </citation>
    <scope>NUCLEOTIDE SEQUENCE</scope>
    <source>
        <strain evidence="1">CPCC 205763</strain>
    </source>
</reference>
<protein>
    <submittedName>
        <fullName evidence="1">Uncharacterized protein</fullName>
    </submittedName>
</protein>
<evidence type="ECO:0000313" key="1">
    <source>
        <dbReference type="EMBL" id="MCS5720015.1"/>
    </source>
</evidence>
<dbReference type="EMBL" id="JANLCM010000002">
    <property type="protein sequence ID" value="MCS5720015.1"/>
    <property type="molecule type" value="Genomic_DNA"/>
</dbReference>
<evidence type="ECO:0000313" key="2">
    <source>
        <dbReference type="Proteomes" id="UP001165584"/>
    </source>
</evidence>
<dbReference type="Proteomes" id="UP001165584">
    <property type="component" value="Unassembled WGS sequence"/>
</dbReference>